<name>A0AAV0H103_9ROSI</name>
<gene>
    <name evidence="1" type="ORF">LITE_LOCUS1803</name>
</gene>
<evidence type="ECO:0000313" key="1">
    <source>
        <dbReference type="EMBL" id="CAI0378293.1"/>
    </source>
</evidence>
<keyword evidence="2" id="KW-1185">Reference proteome</keyword>
<proteinExistence type="predicted"/>
<dbReference type="EMBL" id="CAMGYJ010000002">
    <property type="protein sequence ID" value="CAI0378293.1"/>
    <property type="molecule type" value="Genomic_DNA"/>
</dbReference>
<sequence length="69" mass="8431">MTTRFMTEGNQICNSHCYEEELQLVLLKSPAGKNLFLDRVCLHDLKRFDLWKSTTLSIVFYSYYWWFWL</sequence>
<feature type="non-terminal residue" evidence="1">
    <location>
        <position position="69"/>
    </location>
</feature>
<evidence type="ECO:0000313" key="2">
    <source>
        <dbReference type="Proteomes" id="UP001154282"/>
    </source>
</evidence>
<accession>A0AAV0H103</accession>
<organism evidence="1 2">
    <name type="scientific">Linum tenue</name>
    <dbReference type="NCBI Taxonomy" id="586396"/>
    <lineage>
        <taxon>Eukaryota</taxon>
        <taxon>Viridiplantae</taxon>
        <taxon>Streptophyta</taxon>
        <taxon>Embryophyta</taxon>
        <taxon>Tracheophyta</taxon>
        <taxon>Spermatophyta</taxon>
        <taxon>Magnoliopsida</taxon>
        <taxon>eudicotyledons</taxon>
        <taxon>Gunneridae</taxon>
        <taxon>Pentapetalae</taxon>
        <taxon>rosids</taxon>
        <taxon>fabids</taxon>
        <taxon>Malpighiales</taxon>
        <taxon>Linaceae</taxon>
        <taxon>Linum</taxon>
    </lineage>
</organism>
<protein>
    <submittedName>
        <fullName evidence="1">Uncharacterized protein</fullName>
    </submittedName>
</protein>
<dbReference type="Proteomes" id="UP001154282">
    <property type="component" value="Unassembled WGS sequence"/>
</dbReference>
<comment type="caution">
    <text evidence="1">The sequence shown here is derived from an EMBL/GenBank/DDBJ whole genome shotgun (WGS) entry which is preliminary data.</text>
</comment>
<reference evidence="1" key="1">
    <citation type="submission" date="2022-08" db="EMBL/GenBank/DDBJ databases">
        <authorList>
            <person name="Gutierrez-Valencia J."/>
        </authorList>
    </citation>
    <scope>NUCLEOTIDE SEQUENCE</scope>
</reference>
<dbReference type="AlphaFoldDB" id="A0AAV0H103"/>